<organism evidence="5 6">
    <name type="scientific">Periplaneta americana</name>
    <name type="common">American cockroach</name>
    <name type="synonym">Blatta americana</name>
    <dbReference type="NCBI Taxonomy" id="6978"/>
    <lineage>
        <taxon>Eukaryota</taxon>
        <taxon>Metazoa</taxon>
        <taxon>Ecdysozoa</taxon>
        <taxon>Arthropoda</taxon>
        <taxon>Hexapoda</taxon>
        <taxon>Insecta</taxon>
        <taxon>Pterygota</taxon>
        <taxon>Neoptera</taxon>
        <taxon>Polyneoptera</taxon>
        <taxon>Dictyoptera</taxon>
        <taxon>Blattodea</taxon>
        <taxon>Blattoidea</taxon>
        <taxon>Blattidae</taxon>
        <taxon>Blattinae</taxon>
        <taxon>Periplaneta</taxon>
    </lineage>
</organism>
<dbReference type="EMBL" id="JAJSOF020000003">
    <property type="protein sequence ID" value="KAJ4450334.1"/>
    <property type="molecule type" value="Genomic_DNA"/>
</dbReference>
<dbReference type="Pfam" id="PF23109">
    <property type="entry name" value="ARCH_RTEL1"/>
    <property type="match status" value="1"/>
</dbReference>
<dbReference type="Pfam" id="PF17906">
    <property type="entry name" value="HTH_48"/>
    <property type="match status" value="1"/>
</dbReference>
<dbReference type="Pfam" id="PF06733">
    <property type="entry name" value="DEAD_2"/>
    <property type="match status" value="2"/>
</dbReference>
<name>A0ABQ8TXU4_PERAM</name>
<accession>A0ABQ8TXU4</accession>
<dbReference type="InterPro" id="IPR010614">
    <property type="entry name" value="RAD3-like_helicase_DEAD"/>
</dbReference>
<dbReference type="PROSITE" id="PS51193">
    <property type="entry name" value="HELICASE_ATP_BIND_2"/>
    <property type="match status" value="1"/>
</dbReference>
<dbReference type="InterPro" id="IPR057498">
    <property type="entry name" value="Rtel1_ARCH"/>
</dbReference>
<keyword evidence="2" id="KW-0378">Hydrolase</keyword>
<comment type="caution">
    <text evidence="5">The sequence shown here is derived from an EMBL/GenBank/DDBJ whole genome shotgun (WGS) entry which is preliminary data.</text>
</comment>
<dbReference type="InterPro" id="IPR027417">
    <property type="entry name" value="P-loop_NTPase"/>
</dbReference>
<evidence type="ECO:0000256" key="3">
    <source>
        <dbReference type="ARBA" id="ARBA00022840"/>
    </source>
</evidence>
<evidence type="ECO:0000313" key="6">
    <source>
        <dbReference type="Proteomes" id="UP001148838"/>
    </source>
</evidence>
<dbReference type="InterPro" id="IPR014013">
    <property type="entry name" value="Helic_SF1/SF2_ATP-bd_DinG/Rad3"/>
</dbReference>
<evidence type="ECO:0000313" key="5">
    <source>
        <dbReference type="EMBL" id="KAJ4450334.1"/>
    </source>
</evidence>
<evidence type="ECO:0000259" key="4">
    <source>
        <dbReference type="PROSITE" id="PS51193"/>
    </source>
</evidence>
<dbReference type="InterPro" id="IPR006554">
    <property type="entry name" value="Helicase-like_DEXD_c2"/>
</dbReference>
<feature type="domain" description="Helicase ATP-binding" evidence="4">
    <location>
        <begin position="20"/>
        <end position="399"/>
    </location>
</feature>
<dbReference type="Proteomes" id="UP001148838">
    <property type="component" value="Unassembled WGS sequence"/>
</dbReference>
<evidence type="ECO:0000256" key="1">
    <source>
        <dbReference type="ARBA" id="ARBA00022741"/>
    </source>
</evidence>
<evidence type="ECO:0000256" key="2">
    <source>
        <dbReference type="ARBA" id="ARBA00022801"/>
    </source>
</evidence>
<dbReference type="PANTHER" id="PTHR11472:SF34">
    <property type="entry name" value="REGULATOR OF TELOMERE ELONGATION HELICASE 1"/>
    <property type="match status" value="1"/>
</dbReference>
<dbReference type="Gene3D" id="3.40.50.300">
    <property type="entry name" value="P-loop containing nucleotide triphosphate hydrolases"/>
    <property type="match status" value="1"/>
</dbReference>
<dbReference type="InterPro" id="IPR045028">
    <property type="entry name" value="DinG/Rad3-like"/>
</dbReference>
<proteinExistence type="predicted"/>
<dbReference type="InterPro" id="IPR041426">
    <property type="entry name" value="Mos1_HTH"/>
</dbReference>
<protein>
    <recommendedName>
        <fullName evidence="4">Helicase ATP-binding domain-containing protein</fullName>
    </recommendedName>
</protein>
<keyword evidence="1" id="KW-0547">Nucleotide-binding</keyword>
<keyword evidence="6" id="KW-1185">Reference proteome</keyword>
<reference evidence="5 6" key="1">
    <citation type="journal article" date="2022" name="Allergy">
        <title>Genome assembly and annotation of Periplaneta americana reveal a comprehensive cockroach allergen profile.</title>
        <authorList>
            <person name="Wang L."/>
            <person name="Xiong Q."/>
            <person name="Saelim N."/>
            <person name="Wang L."/>
            <person name="Nong W."/>
            <person name="Wan A.T."/>
            <person name="Shi M."/>
            <person name="Liu X."/>
            <person name="Cao Q."/>
            <person name="Hui J.H.L."/>
            <person name="Sookrung N."/>
            <person name="Leung T.F."/>
            <person name="Tungtrongchitr A."/>
            <person name="Tsui S.K.W."/>
        </authorList>
    </citation>
    <scope>NUCLEOTIDE SEQUENCE [LARGE SCALE GENOMIC DNA]</scope>
    <source>
        <strain evidence="5">PWHHKU_190912</strain>
    </source>
</reference>
<gene>
    <name evidence="5" type="ORF">ANN_01754</name>
</gene>
<dbReference type="PANTHER" id="PTHR11472">
    <property type="entry name" value="DNA REPAIR DEAD HELICASE RAD3/XP-D SUBFAMILY MEMBER"/>
    <property type="match status" value="1"/>
</dbReference>
<sequence>MCPSSTEFPRVSAMPEYMINGVLVNFPFEPYSVQTAYMEKVIECLKKGVNGMLESPTGTGKTLSLLCSSLGWLSIRKAQRQAEARGLYQLPDGDFVTGLKNSLNDGAGVPQASTSAWSSGGTKIIYASRTHSQLSQAVQELKKTGYKHTRIAVLGSRDQMCIHPEVSQEQNNIAKMHMCQALTKKGACSFFTNLERKKEDPSVQDSGILDIEDLVKAGRKLRVCPYFMARELKTHADVVFMPYNYILDNKHLKNQGIELQKQRAVIEFLCCENETVGNIHKRLKKVYGDAAVDYSTVKPGSDGACFCDGFQGGCADGSPAWSLTGSNVLWWLRGWLACWISRGNVVILDEAHNVEKMCEESVSVQIRSTDVALCIQEITEVMKDFSEKEQSATDFTQSSDSSDFTPEELCILKTIFLELEKIIDAIQVTSEGSTFDGDYIISLLAKAEITYEKSDLLIQLLVKVVQYLSVAGNSPFHSKGAGIQKFLDLLRIIYRGSNNYAEQIKRSFKVHITEEEPKSSKNKSISWGETKPSTSNAKGRVMSFLCFSPAFGMKQLMENCVHCIILTSGTLSPMQPLISELGIPIPVTLENPHVIGPNQVYVSVVKAGPDGYPLNSSYQTSQTISKIQQVFGEDAMGVTQIKEWFNRFKDGRTSAESEQRCGRPQTARSAAVVERVRNLVMADRHLTVWGDCRRGWSE</sequence>
<keyword evidence="3" id="KW-0067">ATP-binding</keyword>
<dbReference type="SUPFAM" id="SSF52540">
    <property type="entry name" value="P-loop containing nucleoside triphosphate hydrolases"/>
    <property type="match status" value="1"/>
</dbReference>
<dbReference type="SMART" id="SM00488">
    <property type="entry name" value="DEXDc2"/>
    <property type="match status" value="1"/>
</dbReference>